<accession>A0A7X9XDH5</accession>
<comment type="caution">
    <text evidence="7">The sequence shown here is derived from an EMBL/GenBank/DDBJ whole genome shotgun (WGS) entry which is preliminary data.</text>
</comment>
<dbReference type="Pfam" id="PF00501">
    <property type="entry name" value="AMP-binding"/>
    <property type="match status" value="1"/>
</dbReference>
<feature type="domain" description="AMP-binding enzyme C-terminal" evidence="6">
    <location>
        <begin position="540"/>
        <end position="611"/>
    </location>
</feature>
<keyword evidence="4" id="KW-0067">ATP-binding</keyword>
<evidence type="ECO:0000256" key="1">
    <source>
        <dbReference type="ARBA" id="ARBA00006432"/>
    </source>
</evidence>
<dbReference type="PANTHER" id="PTHR42921">
    <property type="entry name" value="ACETOACETYL-COA SYNTHETASE"/>
    <property type="match status" value="1"/>
</dbReference>
<dbReference type="GO" id="GO:0005524">
    <property type="term" value="F:ATP binding"/>
    <property type="evidence" value="ECO:0007669"/>
    <property type="project" value="UniProtKB-KW"/>
</dbReference>
<keyword evidence="2 7" id="KW-0436">Ligase</keyword>
<dbReference type="GO" id="GO:0006629">
    <property type="term" value="P:lipid metabolic process"/>
    <property type="evidence" value="ECO:0007669"/>
    <property type="project" value="InterPro"/>
</dbReference>
<dbReference type="NCBIfam" id="NF002937">
    <property type="entry name" value="PRK03584.1"/>
    <property type="match status" value="1"/>
</dbReference>
<evidence type="ECO:0000256" key="3">
    <source>
        <dbReference type="ARBA" id="ARBA00022741"/>
    </source>
</evidence>
<dbReference type="SUPFAM" id="SSF56801">
    <property type="entry name" value="Acetyl-CoA synthetase-like"/>
    <property type="match status" value="1"/>
</dbReference>
<keyword evidence="8" id="KW-1185">Reference proteome</keyword>
<proteinExistence type="inferred from homology"/>
<evidence type="ECO:0000313" key="8">
    <source>
        <dbReference type="Proteomes" id="UP000576082"/>
    </source>
</evidence>
<sequence length="649" mass="73466">MNNNTQALWSPTKEHIAKTNLYSFQQNYFPDAEYDYFDLFKNSVDNLDRFWSAVWDYANIKGSKGDEPFFVAEKHISKSQFFPNATLNYAQNLLRRRDDKVALIGRLEDGRRYTITYQSLYKKVAQLSHQLKQDGLQIGDRVAGYTPNAIEAIIGMLATTAIGGVWTSCSPDFGYQGVLDRFGQVEPKFLISANAYSYNGKIHSCIDRLKSLSKSIPSIEKIIVYPYFEDDRQVSEIPIGVNWEEYIQNDNEEIEFEQLPFNHPLFIMYSSGTTGKPKCIVHKAGGVLLEHQKEHLLHTDLKEDDVFFYYSTCGWMMWNWLVSGLACGCTLVVLDGSPFHPSPNYLLDLIDEEKISIFGVSAKYISALQKSDIIPNQSHQLQNLRMILSTGSPLSIESFRYIYNAFKKDLTLSSISGGTDLIGAFASGNPTLPVYAGELQCKGLGFDLDVVDDEGKHLKEGKGEFVCRNAFPSMPLGFWNDPENERYHNAYYSRFENLWAQGDFAETTSHQGLIIHGRSDAVLNPGGVRIGTAEIYRQALKVDEIRECIAVGQEWKDDCRVILFVVMKEDNVLTESLIDKIRTVIRTNATPRHVPSKIIQVNDIPKTRSGKMVEIAVRNVIHGRAVKNTDALQNPEALEQYKGLTELEK</sequence>
<dbReference type="GO" id="GO:0030729">
    <property type="term" value="F:acetoacetate-CoA ligase activity"/>
    <property type="evidence" value="ECO:0007669"/>
    <property type="project" value="UniProtKB-EC"/>
</dbReference>
<dbReference type="CDD" id="cd05943">
    <property type="entry name" value="AACS"/>
    <property type="match status" value="1"/>
</dbReference>
<name>A0A7X9XDH5_9BACT</name>
<dbReference type="Pfam" id="PF13193">
    <property type="entry name" value="AMP-binding_C"/>
    <property type="match status" value="1"/>
</dbReference>
<dbReference type="Gene3D" id="3.30.300.30">
    <property type="match status" value="1"/>
</dbReference>
<reference evidence="7 8" key="1">
    <citation type="submission" date="2020-04" db="EMBL/GenBank/DDBJ databases">
        <title>Flammeovirga sp. SR4, a novel species isolated from seawater.</title>
        <authorList>
            <person name="Wang X."/>
        </authorList>
    </citation>
    <scope>NUCLEOTIDE SEQUENCE [LARGE SCALE GENOMIC DNA]</scope>
    <source>
        <strain evidence="7 8">ATCC 23126</strain>
    </source>
</reference>
<dbReference type="EMBL" id="JABANE010000186">
    <property type="protein sequence ID" value="NME72644.1"/>
    <property type="molecule type" value="Genomic_DNA"/>
</dbReference>
<organism evidence="7 8">
    <name type="scientific">Flammeovirga aprica JL-4</name>
    <dbReference type="NCBI Taxonomy" id="694437"/>
    <lineage>
        <taxon>Bacteria</taxon>
        <taxon>Pseudomonadati</taxon>
        <taxon>Bacteroidota</taxon>
        <taxon>Cytophagia</taxon>
        <taxon>Cytophagales</taxon>
        <taxon>Flammeovirgaceae</taxon>
        <taxon>Flammeovirga</taxon>
    </lineage>
</organism>
<dbReference type="InterPro" id="IPR025110">
    <property type="entry name" value="AMP-bd_C"/>
</dbReference>
<dbReference type="Proteomes" id="UP000576082">
    <property type="component" value="Unassembled WGS sequence"/>
</dbReference>
<protein>
    <submittedName>
        <fullName evidence="7">Acetoacetate--CoA ligase</fullName>
        <ecNumber evidence="7">6.2.1.16</ecNumber>
    </submittedName>
</protein>
<feature type="domain" description="AMP-dependent synthetase/ligase" evidence="5">
    <location>
        <begin position="95"/>
        <end position="470"/>
    </location>
</feature>
<dbReference type="NCBIfam" id="TIGR01217">
    <property type="entry name" value="ac_ac_CoA_syn"/>
    <property type="match status" value="1"/>
</dbReference>
<dbReference type="PANTHER" id="PTHR42921:SF1">
    <property type="entry name" value="ACETOACETYL-COA SYNTHETASE"/>
    <property type="match status" value="1"/>
</dbReference>
<evidence type="ECO:0000313" key="7">
    <source>
        <dbReference type="EMBL" id="NME72644.1"/>
    </source>
</evidence>
<comment type="similarity">
    <text evidence="1">Belongs to the ATP-dependent AMP-binding enzyme family.</text>
</comment>
<dbReference type="EC" id="6.2.1.16" evidence="7"/>
<keyword evidence="3" id="KW-0547">Nucleotide-binding</keyword>
<evidence type="ECO:0000259" key="5">
    <source>
        <dbReference type="Pfam" id="PF00501"/>
    </source>
</evidence>
<dbReference type="InterPro" id="IPR042099">
    <property type="entry name" value="ANL_N_sf"/>
</dbReference>
<dbReference type="RefSeq" id="WP_169660830.1">
    <property type="nucleotide sequence ID" value="NZ_JABANE010000186.1"/>
</dbReference>
<evidence type="ECO:0000256" key="4">
    <source>
        <dbReference type="ARBA" id="ARBA00022840"/>
    </source>
</evidence>
<dbReference type="InterPro" id="IPR005914">
    <property type="entry name" value="Acac_CoA_synth"/>
</dbReference>
<dbReference type="InterPro" id="IPR000873">
    <property type="entry name" value="AMP-dep_synth/lig_dom"/>
</dbReference>
<dbReference type="Gene3D" id="3.40.50.12780">
    <property type="entry name" value="N-terminal domain of ligase-like"/>
    <property type="match status" value="1"/>
</dbReference>
<gene>
    <name evidence="7" type="ORF">HHU12_32090</name>
</gene>
<dbReference type="InterPro" id="IPR045851">
    <property type="entry name" value="AMP-bd_C_sf"/>
</dbReference>
<dbReference type="InterPro" id="IPR020845">
    <property type="entry name" value="AMP-binding_CS"/>
</dbReference>
<evidence type="ECO:0000256" key="2">
    <source>
        <dbReference type="ARBA" id="ARBA00022598"/>
    </source>
</evidence>
<dbReference type="PROSITE" id="PS00455">
    <property type="entry name" value="AMP_BINDING"/>
    <property type="match status" value="1"/>
</dbReference>
<dbReference type="AlphaFoldDB" id="A0A7X9XDH5"/>
<evidence type="ECO:0000259" key="6">
    <source>
        <dbReference type="Pfam" id="PF13193"/>
    </source>
</evidence>